<proteinExistence type="inferred from homology"/>
<reference evidence="8 9" key="1">
    <citation type="journal article" date="2011" name="J. Bacteriol.">
        <title>Complete Genome Sequence of the Aerobic Marine Methanotroph Methylomonas methanica MC09.</title>
        <authorList>
            <person name="Boden R."/>
            <person name="Cunliffe M."/>
            <person name="Scanlan J."/>
            <person name="Moussard H."/>
            <person name="Kits K.D."/>
            <person name="Klotz M.G."/>
            <person name="Jetten M.S."/>
            <person name="Vuilleumier S."/>
            <person name="Han J."/>
            <person name="Peters L."/>
            <person name="Mikhailova N."/>
            <person name="Teshima H."/>
            <person name="Tapia R."/>
            <person name="Kyrpides N."/>
            <person name="Ivanova N."/>
            <person name="Pagani I."/>
            <person name="Cheng J.F."/>
            <person name="Goodwin L."/>
            <person name="Han C."/>
            <person name="Hauser L."/>
            <person name="Land M.L."/>
            <person name="Lapidus A."/>
            <person name="Lucas S."/>
            <person name="Pitluck S."/>
            <person name="Woyke T."/>
            <person name="Stein L."/>
            <person name="Murrell J.C."/>
        </authorList>
    </citation>
    <scope>NUCLEOTIDE SEQUENCE [LARGE SCALE GENOMIC DNA]</scope>
    <source>
        <strain evidence="8 9">MC09</strain>
    </source>
</reference>
<sequence>MQALELNSGLQYRQDKPIPAVCGDEALIRVKLAGICATDLELVKGYAGFSGIIGHEFVGLVEAVGQEKHRHWLNKRVVGSINIGCGDCEDCQSDGPEHCSNRKVLGIRGHDGAFADYLRLPVGNLFLVPDQVPDEEAVFTEPLAAAVRVLKQLAPLPVKPVAVIGPGRLGLLIAKVLGLAGYDVEVLGRSANSLTLPKHWQLKAELILNVPANHYDYVVDASGQASGFSQALRIAKPRGTVVLKSTFAASEPLDLSKVVVGELHILGSRCGPFDEALVLLQQGNVPVTTMVDGRYSLKDGEVALRRAAQPGVRKILLQP</sequence>
<evidence type="ECO:0000259" key="6">
    <source>
        <dbReference type="Pfam" id="PF00107"/>
    </source>
</evidence>
<dbReference type="GO" id="GO:0046872">
    <property type="term" value="F:metal ion binding"/>
    <property type="evidence" value="ECO:0007669"/>
    <property type="project" value="UniProtKB-KW"/>
</dbReference>
<dbReference type="SUPFAM" id="SSF51735">
    <property type="entry name" value="NAD(P)-binding Rossmann-fold domains"/>
    <property type="match status" value="1"/>
</dbReference>
<dbReference type="PANTHER" id="PTHR43350">
    <property type="entry name" value="NAD-DEPENDENT ALCOHOL DEHYDROGENASE"/>
    <property type="match status" value="1"/>
</dbReference>
<dbReference type="Pfam" id="PF08240">
    <property type="entry name" value="ADH_N"/>
    <property type="match status" value="1"/>
</dbReference>
<comment type="cofactor">
    <cofactor evidence="1">
        <name>Zn(2+)</name>
        <dbReference type="ChEBI" id="CHEBI:29105"/>
    </cofactor>
</comment>
<dbReference type="PANTHER" id="PTHR43350:SF2">
    <property type="entry name" value="GROES-LIKE ZINC-BINDING ALCOHOL DEHYDROGENASE FAMILY PROTEIN"/>
    <property type="match status" value="1"/>
</dbReference>
<dbReference type="eggNOG" id="COG1063">
    <property type="taxonomic scope" value="Bacteria"/>
</dbReference>
<protein>
    <submittedName>
        <fullName evidence="8">Alcohol dehydrogenase GroES domain protein</fullName>
    </submittedName>
</protein>
<evidence type="ECO:0000256" key="4">
    <source>
        <dbReference type="ARBA" id="ARBA00022833"/>
    </source>
</evidence>
<dbReference type="InterPro" id="IPR011032">
    <property type="entry name" value="GroES-like_sf"/>
</dbReference>
<feature type="domain" description="Alcohol dehydrogenase-like C-terminal" evidence="6">
    <location>
        <begin position="213"/>
        <end position="272"/>
    </location>
</feature>
<dbReference type="SUPFAM" id="SSF50129">
    <property type="entry name" value="GroES-like"/>
    <property type="match status" value="1"/>
</dbReference>
<evidence type="ECO:0000256" key="3">
    <source>
        <dbReference type="ARBA" id="ARBA00022723"/>
    </source>
</evidence>
<keyword evidence="4" id="KW-0862">Zinc</keyword>
<evidence type="ECO:0000256" key="2">
    <source>
        <dbReference type="ARBA" id="ARBA00008072"/>
    </source>
</evidence>
<feature type="domain" description="Alcohol dehydrogenase-like N-terminal" evidence="7">
    <location>
        <begin position="24"/>
        <end position="130"/>
    </location>
</feature>
<evidence type="ECO:0000259" key="7">
    <source>
        <dbReference type="Pfam" id="PF08240"/>
    </source>
</evidence>
<dbReference type="CDD" id="cd08242">
    <property type="entry name" value="MDR_like"/>
    <property type="match status" value="1"/>
</dbReference>
<dbReference type="Gene3D" id="3.40.50.720">
    <property type="entry name" value="NAD(P)-binding Rossmann-like Domain"/>
    <property type="match status" value="1"/>
</dbReference>
<dbReference type="EMBL" id="CP002738">
    <property type="protein sequence ID" value="AEG01546.1"/>
    <property type="molecule type" value="Genomic_DNA"/>
</dbReference>
<evidence type="ECO:0000313" key="8">
    <source>
        <dbReference type="EMBL" id="AEG01546.1"/>
    </source>
</evidence>
<gene>
    <name evidence="8" type="ordered locus">Metme_3171</name>
</gene>
<keyword evidence="3" id="KW-0479">Metal-binding</keyword>
<dbReference type="GO" id="GO:0016491">
    <property type="term" value="F:oxidoreductase activity"/>
    <property type="evidence" value="ECO:0007669"/>
    <property type="project" value="UniProtKB-KW"/>
</dbReference>
<name>G0A4F5_METMM</name>
<evidence type="ECO:0000313" key="9">
    <source>
        <dbReference type="Proteomes" id="UP000008888"/>
    </source>
</evidence>
<keyword evidence="9" id="KW-1185">Reference proteome</keyword>
<dbReference type="InterPro" id="IPR036291">
    <property type="entry name" value="NAD(P)-bd_dom_sf"/>
</dbReference>
<dbReference type="HOGENOM" id="CLU_026673_11_0_6"/>
<keyword evidence="5" id="KW-0560">Oxidoreductase</keyword>
<reference key="2">
    <citation type="submission" date="2011-05" db="EMBL/GenBank/DDBJ databases">
        <title>Complete genome sequence of the aerobic marine methanotroph Methylomonas methanica MC09.</title>
        <authorList>
            <person name="Boden R."/>
            <person name="Cunliffe M."/>
            <person name="Scanlan J."/>
            <person name="Moussard H."/>
            <person name="Kits K.D."/>
            <person name="Klotz M."/>
            <person name="Jetten M."/>
            <person name="Vuilleumier S."/>
            <person name="Han J."/>
            <person name="Peters L."/>
            <person name="Mikhailova N."/>
            <person name="Teshima H."/>
            <person name="Tapia R."/>
            <person name="Kyrpides N."/>
            <person name="Ivanova N."/>
            <person name="Pagani I."/>
            <person name="Cheng J.-F."/>
            <person name="Goodwin L."/>
            <person name="Han C."/>
            <person name="Hauser L."/>
            <person name="Land M."/>
            <person name="Lapidus A."/>
            <person name="Lucas S."/>
            <person name="Pitluck S."/>
            <person name="Woyke T."/>
            <person name="Stein L.Y."/>
            <person name="Murrell C."/>
        </authorList>
    </citation>
    <scope>NUCLEOTIDE SEQUENCE</scope>
    <source>
        <strain>MC09</strain>
    </source>
</reference>
<organism evidence="8 9">
    <name type="scientific">Methylomonas methanica (strain DSM 25384 / MC09)</name>
    <dbReference type="NCBI Taxonomy" id="857087"/>
    <lineage>
        <taxon>Bacteria</taxon>
        <taxon>Pseudomonadati</taxon>
        <taxon>Pseudomonadota</taxon>
        <taxon>Gammaproteobacteria</taxon>
        <taxon>Methylococcales</taxon>
        <taxon>Methylococcaceae</taxon>
        <taxon>Methylomonas</taxon>
    </lineage>
</organism>
<dbReference type="Gene3D" id="3.90.180.10">
    <property type="entry name" value="Medium-chain alcohol dehydrogenases, catalytic domain"/>
    <property type="match status" value="1"/>
</dbReference>
<dbReference type="AlphaFoldDB" id="G0A4F5"/>
<reference evidence="9" key="3">
    <citation type="submission" date="2011-05" db="EMBL/GenBank/DDBJ databases">
        <title>Complete sequence of Methylomonas methanica MC09.</title>
        <authorList>
            <consortium name="US DOE Joint Genome Institute"/>
            <person name="Lucas S."/>
            <person name="Han J."/>
            <person name="Lapidus A."/>
            <person name="Cheng J.-F."/>
            <person name="Goodwin L."/>
            <person name="Pitluck S."/>
            <person name="Peters L."/>
            <person name="Mikhailova N."/>
            <person name="Teshima H."/>
            <person name="Han C."/>
            <person name="Tapia R."/>
            <person name="Land M."/>
            <person name="Hauser L."/>
            <person name="Kyrpides N."/>
            <person name="Ivanova N."/>
            <person name="Pagani I."/>
            <person name="Stein L."/>
            <person name="Woyke T."/>
        </authorList>
    </citation>
    <scope>NUCLEOTIDE SEQUENCE [LARGE SCALE GENOMIC DNA]</scope>
    <source>
        <strain evidence="9">MC09</strain>
    </source>
</reference>
<dbReference type="InterPro" id="IPR013149">
    <property type="entry name" value="ADH-like_C"/>
</dbReference>
<evidence type="ECO:0000256" key="1">
    <source>
        <dbReference type="ARBA" id="ARBA00001947"/>
    </source>
</evidence>
<dbReference type="InterPro" id="IPR013154">
    <property type="entry name" value="ADH-like_N"/>
</dbReference>
<dbReference type="STRING" id="857087.Metme_3171"/>
<accession>G0A4F5</accession>
<dbReference type="KEGG" id="mmt:Metme_3171"/>
<evidence type="ECO:0000256" key="5">
    <source>
        <dbReference type="ARBA" id="ARBA00023002"/>
    </source>
</evidence>
<dbReference type="Pfam" id="PF00107">
    <property type="entry name" value="ADH_zinc_N"/>
    <property type="match status" value="1"/>
</dbReference>
<comment type="similarity">
    <text evidence="2">Belongs to the zinc-containing alcohol dehydrogenase family.</text>
</comment>
<dbReference type="OrthoDB" id="9773078at2"/>
<dbReference type="Proteomes" id="UP000008888">
    <property type="component" value="Chromosome"/>
</dbReference>
<dbReference type="RefSeq" id="WP_013819773.1">
    <property type="nucleotide sequence ID" value="NC_015572.1"/>
</dbReference>